<comment type="caution">
    <text evidence="2">The sequence shown here is derived from an EMBL/GenBank/DDBJ whole genome shotgun (WGS) entry which is preliminary data.</text>
</comment>
<dbReference type="Proteomes" id="UP000032544">
    <property type="component" value="Unassembled WGS sequence"/>
</dbReference>
<dbReference type="InterPro" id="IPR029058">
    <property type="entry name" value="AB_hydrolase_fold"/>
</dbReference>
<dbReference type="InterPro" id="IPR053145">
    <property type="entry name" value="AB_hydrolase_Est10"/>
</dbReference>
<dbReference type="EMBL" id="JRHC01000005">
    <property type="protein sequence ID" value="KJF42426.1"/>
    <property type="molecule type" value="Genomic_DNA"/>
</dbReference>
<dbReference type="AlphaFoldDB" id="A0A0D8J7D3"/>
<dbReference type="PANTHER" id="PTHR43265">
    <property type="entry name" value="ESTERASE ESTD"/>
    <property type="match status" value="1"/>
</dbReference>
<dbReference type="PANTHER" id="PTHR43265:SF1">
    <property type="entry name" value="ESTERASE ESTD"/>
    <property type="match status" value="1"/>
</dbReference>
<dbReference type="GO" id="GO:0052689">
    <property type="term" value="F:carboxylic ester hydrolase activity"/>
    <property type="evidence" value="ECO:0007669"/>
    <property type="project" value="TreeGrafter"/>
</dbReference>
<dbReference type="STRING" id="1544798.LH29_17800"/>
<sequence>MNQADAQNLNGYWVGKVNLPTLKITTSFHVSEDESGKPIITLSVLEDGTKDLPCELIKVTTDSMVIYTPKNDHTYSGVFQNDTTIKGEWSKNGINTPLNLVKTDEVPILKRPQIPQPPFPYLIEDVEYVNTESGYKLAGTLTCPDTTSPCPAVVMITGSSAQDRDETIYGHKLFWVIADYFARNGIAVLRVDDRGVGGSEGNISTATSKDFAGDVLAGVELLTTRKEIDPQNIGLIGHSEGGLIAPIAATKSKDIAFIVMMAGPGTVGEQILKEQNALALEAAGLPEFQIKQSAMINQRIFEIIKTEPDSAKTLEQLRTILSQGFYPGMNDEMKAAIDAKIAGVNNNWFRYFLTYDPKPTLEKVTCPVLAINGAKDVQVPVSNLDSIKSAITSGGNTKVTTIAFENLNHLFQNCDTGSAAEYSQIEETIDSEVLKTMKNWIVKQTKN</sequence>
<dbReference type="SUPFAM" id="SSF53474">
    <property type="entry name" value="alpha/beta-Hydrolases"/>
    <property type="match status" value="1"/>
</dbReference>
<accession>A0A0D8J7D3</accession>
<evidence type="ECO:0000313" key="3">
    <source>
        <dbReference type="Proteomes" id="UP000032544"/>
    </source>
</evidence>
<name>A0A0D8J7D3_9BACT</name>
<feature type="domain" description="Xaa-Pro dipeptidyl-peptidase-like" evidence="1">
    <location>
        <begin position="134"/>
        <end position="379"/>
    </location>
</feature>
<dbReference type="InterPro" id="IPR000383">
    <property type="entry name" value="Xaa-Pro-like_dom"/>
</dbReference>
<protein>
    <recommendedName>
        <fullName evidence="1">Xaa-Pro dipeptidyl-peptidase-like domain-containing protein</fullName>
    </recommendedName>
</protein>
<organism evidence="2 3">
    <name type="scientific">Draconibacterium sediminis</name>
    <dbReference type="NCBI Taxonomy" id="1544798"/>
    <lineage>
        <taxon>Bacteria</taxon>
        <taxon>Pseudomonadati</taxon>
        <taxon>Bacteroidota</taxon>
        <taxon>Bacteroidia</taxon>
        <taxon>Marinilabiliales</taxon>
        <taxon>Prolixibacteraceae</taxon>
        <taxon>Draconibacterium</taxon>
    </lineage>
</organism>
<gene>
    <name evidence="2" type="ORF">LH29_17800</name>
</gene>
<dbReference type="Pfam" id="PF02129">
    <property type="entry name" value="Peptidase_S15"/>
    <property type="match status" value="1"/>
</dbReference>
<keyword evidence="3" id="KW-1185">Reference proteome</keyword>
<reference evidence="2 3" key="1">
    <citation type="submission" date="2014-09" db="EMBL/GenBank/DDBJ databases">
        <title>Draft Genome Sequence of Draconibacterium sp. JN14CK-3.</title>
        <authorList>
            <person name="Dong C."/>
            <person name="Lai Q."/>
            <person name="Shao Z."/>
        </authorList>
    </citation>
    <scope>NUCLEOTIDE SEQUENCE [LARGE SCALE GENOMIC DNA]</scope>
    <source>
        <strain evidence="2 3">JN14CK-3</strain>
    </source>
</reference>
<evidence type="ECO:0000313" key="2">
    <source>
        <dbReference type="EMBL" id="KJF42426.1"/>
    </source>
</evidence>
<proteinExistence type="predicted"/>
<dbReference type="Gene3D" id="3.40.50.1820">
    <property type="entry name" value="alpha/beta hydrolase"/>
    <property type="match status" value="1"/>
</dbReference>
<dbReference type="PATRIC" id="fig|1544798.3.peg.3728"/>
<evidence type="ECO:0000259" key="1">
    <source>
        <dbReference type="Pfam" id="PF02129"/>
    </source>
</evidence>